<comment type="subcellular location">
    <subcellularLocation>
        <location evidence="1">Endomembrane system</location>
        <topology evidence="1">Multi-pass membrane protein</topology>
    </subcellularLocation>
</comment>
<dbReference type="GO" id="GO:0007096">
    <property type="term" value="P:regulation of exit from mitosis"/>
    <property type="evidence" value="ECO:0007669"/>
    <property type="project" value="TreeGrafter"/>
</dbReference>
<evidence type="ECO:0000256" key="5">
    <source>
        <dbReference type="ARBA" id="ARBA00023136"/>
    </source>
</evidence>
<proteinExistence type="predicted"/>
<dbReference type="InterPro" id="IPR033917">
    <property type="entry name" value="ML_PG-PI_TP"/>
</dbReference>
<evidence type="ECO:0000256" key="6">
    <source>
        <dbReference type="SAM" id="MobiDB-lite"/>
    </source>
</evidence>
<evidence type="ECO:0000313" key="10">
    <source>
        <dbReference type="EMBL" id="EOA84005.1"/>
    </source>
</evidence>
<feature type="compositionally biased region" description="Basic and acidic residues" evidence="6">
    <location>
        <begin position="853"/>
        <end position="883"/>
    </location>
</feature>
<reference evidence="10 11" key="1">
    <citation type="journal article" date="2012" name="PLoS Pathog.">
        <title>Diverse lifestyles and strategies of plant pathogenesis encoded in the genomes of eighteen Dothideomycetes fungi.</title>
        <authorList>
            <person name="Ohm R.A."/>
            <person name="Feau N."/>
            <person name="Henrissat B."/>
            <person name="Schoch C.L."/>
            <person name="Horwitz B.A."/>
            <person name="Barry K.W."/>
            <person name="Condon B.J."/>
            <person name="Copeland A.C."/>
            <person name="Dhillon B."/>
            <person name="Glaser F."/>
            <person name="Hesse C.N."/>
            <person name="Kosti I."/>
            <person name="LaButti K."/>
            <person name="Lindquist E.A."/>
            <person name="Lucas S."/>
            <person name="Salamov A.A."/>
            <person name="Bradshaw R.E."/>
            <person name="Ciuffetti L."/>
            <person name="Hamelin R.C."/>
            <person name="Kema G.H.J."/>
            <person name="Lawrence C."/>
            <person name="Scott J.A."/>
            <person name="Spatafora J.W."/>
            <person name="Turgeon B.G."/>
            <person name="de Wit P.J.G.M."/>
            <person name="Zhong S."/>
            <person name="Goodwin S.B."/>
            <person name="Grigoriev I.V."/>
        </authorList>
    </citation>
    <scope>NUCLEOTIDE SEQUENCE [LARGE SCALE GENOMIC DNA]</scope>
    <source>
        <strain evidence="11">28A</strain>
    </source>
</reference>
<evidence type="ECO:0000256" key="8">
    <source>
        <dbReference type="SAM" id="SignalP"/>
    </source>
</evidence>
<name>R0IFF4_EXST2</name>
<dbReference type="InterPro" id="IPR003172">
    <property type="entry name" value="ML_dom"/>
</dbReference>
<dbReference type="Pfam" id="PF02221">
    <property type="entry name" value="E1_DerP2_DerF2"/>
    <property type="match status" value="1"/>
</dbReference>
<keyword evidence="8" id="KW-0732">Signal</keyword>
<feature type="transmembrane region" description="Helical" evidence="7">
    <location>
        <begin position="521"/>
        <end position="545"/>
    </location>
</feature>
<protein>
    <recommendedName>
        <fullName evidence="2">Phosphatidylglycerol/phosphatidylinositol transfer protein</fullName>
    </recommendedName>
</protein>
<evidence type="ECO:0000256" key="1">
    <source>
        <dbReference type="ARBA" id="ARBA00004127"/>
    </source>
</evidence>
<dbReference type="EMBL" id="KB908814">
    <property type="protein sequence ID" value="EOA84005.1"/>
    <property type="molecule type" value="Genomic_DNA"/>
</dbReference>
<dbReference type="SMART" id="SM00737">
    <property type="entry name" value="ML"/>
    <property type="match status" value="1"/>
</dbReference>
<feature type="region of interest" description="Disordered" evidence="6">
    <location>
        <begin position="747"/>
        <end position="812"/>
    </location>
</feature>
<keyword evidence="3 7" id="KW-0812">Transmembrane</keyword>
<dbReference type="STRING" id="671987.R0IFF4"/>
<dbReference type="HOGENOM" id="CLU_315716_0_0_1"/>
<feature type="compositionally biased region" description="Polar residues" evidence="6">
    <location>
        <begin position="783"/>
        <end position="794"/>
    </location>
</feature>
<evidence type="ECO:0000256" key="2">
    <source>
        <dbReference type="ARBA" id="ARBA00016056"/>
    </source>
</evidence>
<dbReference type="GO" id="GO:0032366">
    <property type="term" value="P:intracellular sterol transport"/>
    <property type="evidence" value="ECO:0007669"/>
    <property type="project" value="InterPro"/>
</dbReference>
<evidence type="ECO:0000259" key="9">
    <source>
        <dbReference type="SMART" id="SM00737"/>
    </source>
</evidence>
<keyword evidence="4 7" id="KW-1133">Transmembrane helix</keyword>
<dbReference type="InterPro" id="IPR014756">
    <property type="entry name" value="Ig_E-set"/>
</dbReference>
<feature type="domain" description="MD-2-related lipid-recognition" evidence="9">
    <location>
        <begin position="42"/>
        <end position="179"/>
    </location>
</feature>
<accession>R0IFF4</accession>
<dbReference type="eggNOG" id="KOG4680">
    <property type="taxonomic scope" value="Eukaryota"/>
</dbReference>
<evidence type="ECO:0000256" key="3">
    <source>
        <dbReference type="ARBA" id="ARBA00022692"/>
    </source>
</evidence>
<dbReference type="Proteomes" id="UP000016935">
    <property type="component" value="Unassembled WGS sequence"/>
</dbReference>
<feature type="region of interest" description="Disordered" evidence="6">
    <location>
        <begin position="848"/>
        <end position="925"/>
    </location>
</feature>
<dbReference type="Gene3D" id="2.60.40.770">
    <property type="match status" value="1"/>
</dbReference>
<dbReference type="RefSeq" id="XP_008028430.1">
    <property type="nucleotide sequence ID" value="XM_008030239.1"/>
</dbReference>
<feature type="chain" id="PRO_5004343088" description="Phosphatidylglycerol/phosphatidylinositol transfer protein" evidence="8">
    <location>
        <begin position="19"/>
        <end position="925"/>
    </location>
</feature>
<dbReference type="GO" id="GO:0012505">
    <property type="term" value="C:endomembrane system"/>
    <property type="evidence" value="ECO:0007669"/>
    <property type="project" value="UniProtKB-SubCell"/>
</dbReference>
<dbReference type="OrthoDB" id="3363151at2759"/>
<dbReference type="GeneID" id="19401741"/>
<dbReference type="GO" id="GO:0043007">
    <property type="term" value="P:maintenance of rDNA"/>
    <property type="evidence" value="ECO:0007669"/>
    <property type="project" value="TreeGrafter"/>
</dbReference>
<dbReference type="CDD" id="cd00917">
    <property type="entry name" value="PG-PI_TP"/>
    <property type="match status" value="1"/>
</dbReference>
<feature type="compositionally biased region" description="Low complexity" evidence="6">
    <location>
        <begin position="762"/>
        <end position="772"/>
    </location>
</feature>
<gene>
    <name evidence="10" type="ORF">SETTUDRAFT_180124</name>
</gene>
<dbReference type="Pfam" id="PF10332">
    <property type="entry name" value="DUF2418"/>
    <property type="match status" value="1"/>
</dbReference>
<organism evidence="10 11">
    <name type="scientific">Exserohilum turcicum (strain 28A)</name>
    <name type="common">Northern leaf blight fungus</name>
    <name type="synonym">Setosphaeria turcica</name>
    <dbReference type="NCBI Taxonomy" id="671987"/>
    <lineage>
        <taxon>Eukaryota</taxon>
        <taxon>Fungi</taxon>
        <taxon>Dikarya</taxon>
        <taxon>Ascomycota</taxon>
        <taxon>Pezizomycotina</taxon>
        <taxon>Dothideomycetes</taxon>
        <taxon>Pleosporomycetidae</taxon>
        <taxon>Pleosporales</taxon>
        <taxon>Pleosporineae</taxon>
        <taxon>Pleosporaceae</taxon>
        <taxon>Exserohilum</taxon>
    </lineage>
</organism>
<evidence type="ECO:0000313" key="11">
    <source>
        <dbReference type="Proteomes" id="UP000016935"/>
    </source>
</evidence>
<dbReference type="PANTHER" id="PTHR28293">
    <property type="entry name" value="NUCLEAR RIM PROTEIN 1"/>
    <property type="match status" value="1"/>
</dbReference>
<dbReference type="AlphaFoldDB" id="R0IFF4"/>
<feature type="signal peptide" evidence="8">
    <location>
        <begin position="1"/>
        <end position="18"/>
    </location>
</feature>
<evidence type="ECO:0000256" key="7">
    <source>
        <dbReference type="SAM" id="Phobius"/>
    </source>
</evidence>
<reference evidence="10 11" key="2">
    <citation type="journal article" date="2013" name="PLoS Genet.">
        <title>Comparative genome structure, secondary metabolite, and effector coding capacity across Cochliobolus pathogens.</title>
        <authorList>
            <person name="Condon B.J."/>
            <person name="Leng Y."/>
            <person name="Wu D."/>
            <person name="Bushley K.E."/>
            <person name="Ohm R.A."/>
            <person name="Otillar R."/>
            <person name="Martin J."/>
            <person name="Schackwitz W."/>
            <person name="Grimwood J."/>
            <person name="MohdZainudin N."/>
            <person name="Xue C."/>
            <person name="Wang R."/>
            <person name="Manning V.A."/>
            <person name="Dhillon B."/>
            <person name="Tu Z.J."/>
            <person name="Steffenson B.J."/>
            <person name="Salamov A."/>
            <person name="Sun H."/>
            <person name="Lowry S."/>
            <person name="LaButti K."/>
            <person name="Han J."/>
            <person name="Copeland A."/>
            <person name="Lindquist E."/>
            <person name="Barry K."/>
            <person name="Schmutz J."/>
            <person name="Baker S.E."/>
            <person name="Ciuffetti L.M."/>
            <person name="Grigoriev I.V."/>
            <person name="Zhong S."/>
            <person name="Turgeon B.G."/>
        </authorList>
    </citation>
    <scope>NUCLEOTIDE SEQUENCE [LARGE SCALE GENOMIC DNA]</scope>
    <source>
        <strain evidence="11">28A</strain>
    </source>
</reference>
<evidence type="ECO:0000256" key="4">
    <source>
        <dbReference type="ARBA" id="ARBA00022989"/>
    </source>
</evidence>
<keyword evidence="5 7" id="KW-0472">Membrane</keyword>
<sequence>MQLTALLLAALSAVSVSATPSWLGGDQIVVKEDYKVPGDNPLYFCGDPADDILTIEKVDLSPNPPKPYVLLTSEAFWKPATSPTETNAIKATGNFKQEVDEGFTMHLQVKYGLITLINQNADGCDTIKKGDLDCPLEKGEMSLTKDVDLPREIPPGQYTVLADVLTENGDKITCLTAKIAFHRGGMEEENAKGGGKMKFGQPRVQMSGPLASMVQERLRRRNEFARTAGGAIHAVHAARVQGRLLSKQPPHALQHTVLFRIQRRKGCRVRLDAVSYPLSNLALVSLLLLQPDSNIRHAHQTPNRCSRWAGHSTYMLVDEQDSNILALGGEAVKGSLNGRRFRLAVHDQEVLLAVGRLGNVLHHSSVRSSVATPEKAIAYAYAREQHARASVLPTVSFAHAHAQLSPDTHLIADDGQKLPVLVLCCRCCHGEMCMEGSCREVGAWLLVMELPARRAYLDPSDWLIWISEELNSSDWDEFAASYALYLGFGANVLFVLAQANSGAPAASDDDGVFNQVDGPGWIKWILGLVVMVLGGLSFVNAWLVWGKRRYYRLFEQKVDVAPRTPSAKRVRVDSSPASASPMQFVRNLVKNDAASRAHPVEGRDVWEVAVWDPNPLCLELFCLFSPLHVVLYCLNLPVGPLDPSPSVRVTTTILFGAVLSLQLWWLRSSFSQQIKDNALISRQVLHEYDSKFVHPSLQKPCRDVGVQTISKNRTHDSSVGVKGSSQDLASEIVTYTPRTIINRTFRTNPNANYASQYDPDHSASASVSRASSNTPSLRRRDSNPPQYATTSTGTDADMFSPIRSSQPPNPFRQAPVIARANADAKSTDGGYLGINTHAASPLRKSSSSNFILRDGDRSAARGKDSLGGAFERRASPSKRDVSPLKRISLGNAAERERSERSSLGGRSSGGGLSGLGVAKRDTARF</sequence>
<keyword evidence="11" id="KW-1185">Reference proteome</keyword>
<dbReference type="InterPro" id="IPR018819">
    <property type="entry name" value="Nur1/Mug154"/>
</dbReference>
<dbReference type="PANTHER" id="PTHR28293:SF1">
    <property type="entry name" value="NUCLEAR RIM PROTEIN 1"/>
    <property type="match status" value="1"/>
</dbReference>
<dbReference type="SUPFAM" id="SSF81296">
    <property type="entry name" value="E set domains"/>
    <property type="match status" value="1"/>
</dbReference>